<dbReference type="Proteomes" id="UP000067422">
    <property type="component" value="Chromosome 1"/>
</dbReference>
<dbReference type="InterPro" id="IPR011990">
    <property type="entry name" value="TPR-like_helical_dom_sf"/>
</dbReference>
<evidence type="ECO:0000313" key="2">
    <source>
        <dbReference type="Proteomes" id="UP000067422"/>
    </source>
</evidence>
<organism evidence="1 2">
    <name type="scientific">Vibrio harveyi</name>
    <name type="common">Beneckea harveyi</name>
    <dbReference type="NCBI Taxonomy" id="669"/>
    <lineage>
        <taxon>Bacteria</taxon>
        <taxon>Pseudomonadati</taxon>
        <taxon>Pseudomonadota</taxon>
        <taxon>Gammaproteobacteria</taxon>
        <taxon>Vibrionales</taxon>
        <taxon>Vibrionaceae</taxon>
        <taxon>Vibrio</taxon>
    </lineage>
</organism>
<evidence type="ECO:0000313" key="1">
    <source>
        <dbReference type="EMBL" id="AMF96283.1"/>
    </source>
</evidence>
<dbReference type="Gene3D" id="1.25.40.10">
    <property type="entry name" value="Tetratricopeptide repeat domain"/>
    <property type="match status" value="1"/>
</dbReference>
<accession>A0ABN4KX26</accession>
<name>A0ABN4KX26_VIBHA</name>
<keyword evidence="2" id="KW-1185">Reference proteome</keyword>
<gene>
    <name evidence="1" type="ORF">AL538_00365</name>
</gene>
<sequence length="162" mass="18861">MKSKSSNLDELDEAFYALLERGKVEKEIATMRRSNRVTIPQLKAVFDMGVDFYNQFQFKEAEIVFSAYSALNPYDHRGTGCLAAIYLENKQFQKALDMLNILKTFPTNELDETILNIALCHYKLEQKLEAASMLLIVRPDGLNEYYGQRYRYLEQQLSPYFS</sequence>
<proteinExistence type="predicted"/>
<protein>
    <submittedName>
        <fullName evidence="1">Regulator</fullName>
    </submittedName>
</protein>
<dbReference type="RefSeq" id="WP_061064979.1">
    <property type="nucleotide sequence ID" value="NZ_CP014038.2"/>
</dbReference>
<dbReference type="SUPFAM" id="SSF48452">
    <property type="entry name" value="TPR-like"/>
    <property type="match status" value="1"/>
</dbReference>
<reference evidence="1" key="1">
    <citation type="submission" date="2018-01" db="EMBL/GenBank/DDBJ databases">
        <title>FDA dAtabase for Regulatory Grade micrObial Sequences (FDA-ARGOS): Supporting development and validation of Infectious Disease Dx tests.</title>
        <authorList>
            <person name="Hoffmann M."/>
            <person name="Allard M."/>
            <person name="Evans P."/>
            <person name="Brown E."/>
            <person name="Tallon L."/>
            <person name="Sadzewicz L."/>
            <person name="Sengamalay N."/>
            <person name="Ott S."/>
            <person name="Godinez A."/>
            <person name="Nagaraj S."/>
            <person name="Vyas G."/>
            <person name="Aluvathingal J."/>
            <person name="Nadendla S."/>
            <person name="Geyer C."/>
            <person name="Sichtig H."/>
        </authorList>
    </citation>
    <scope>NUCLEOTIDE SEQUENCE</scope>
    <source>
        <strain evidence="1">FDAARGOS_107</strain>
    </source>
</reference>
<dbReference type="EMBL" id="CP014038">
    <property type="protein sequence ID" value="AMF96283.1"/>
    <property type="molecule type" value="Genomic_DNA"/>
</dbReference>